<evidence type="ECO:0000313" key="1">
    <source>
        <dbReference type="EMBL" id="CAG8848551.1"/>
    </source>
</evidence>
<dbReference type="Proteomes" id="UP000789920">
    <property type="component" value="Unassembled WGS sequence"/>
</dbReference>
<dbReference type="EMBL" id="CAJVQC010161294">
    <property type="protein sequence ID" value="CAG8848551.1"/>
    <property type="molecule type" value="Genomic_DNA"/>
</dbReference>
<reference evidence="1" key="1">
    <citation type="submission" date="2021-06" db="EMBL/GenBank/DDBJ databases">
        <authorList>
            <person name="Kallberg Y."/>
            <person name="Tangrot J."/>
            <person name="Rosling A."/>
        </authorList>
    </citation>
    <scope>NUCLEOTIDE SEQUENCE</scope>
    <source>
        <strain evidence="1">MA461A</strain>
    </source>
</reference>
<name>A0ACA9STR0_9GLOM</name>
<accession>A0ACA9STR0</accession>
<sequence>WLFISAGFYQMYIWAVKKHKAYRKEFKDYPKNRTAIIPFV</sequence>
<feature type="non-terminal residue" evidence="1">
    <location>
        <position position="40"/>
    </location>
</feature>
<gene>
    <name evidence="1" type="ORF">RPERSI_LOCUS35185</name>
</gene>
<feature type="non-terminal residue" evidence="1">
    <location>
        <position position="1"/>
    </location>
</feature>
<proteinExistence type="predicted"/>
<protein>
    <submittedName>
        <fullName evidence="1">23457_t:CDS:1</fullName>
    </submittedName>
</protein>
<organism evidence="1 2">
    <name type="scientific">Racocetra persica</name>
    <dbReference type="NCBI Taxonomy" id="160502"/>
    <lineage>
        <taxon>Eukaryota</taxon>
        <taxon>Fungi</taxon>
        <taxon>Fungi incertae sedis</taxon>
        <taxon>Mucoromycota</taxon>
        <taxon>Glomeromycotina</taxon>
        <taxon>Glomeromycetes</taxon>
        <taxon>Diversisporales</taxon>
        <taxon>Gigasporaceae</taxon>
        <taxon>Racocetra</taxon>
    </lineage>
</organism>
<comment type="caution">
    <text evidence="1">The sequence shown here is derived from an EMBL/GenBank/DDBJ whole genome shotgun (WGS) entry which is preliminary data.</text>
</comment>
<keyword evidence="2" id="KW-1185">Reference proteome</keyword>
<evidence type="ECO:0000313" key="2">
    <source>
        <dbReference type="Proteomes" id="UP000789920"/>
    </source>
</evidence>